<dbReference type="Proteomes" id="UP000829398">
    <property type="component" value="Chromosome 9"/>
</dbReference>
<protein>
    <submittedName>
        <fullName evidence="1">Uncharacterized protein</fullName>
    </submittedName>
</protein>
<organism evidence="1 2">
    <name type="scientific">Citrus sinensis</name>
    <name type="common">Sweet orange</name>
    <name type="synonym">Citrus aurantium var. sinensis</name>
    <dbReference type="NCBI Taxonomy" id="2711"/>
    <lineage>
        <taxon>Eukaryota</taxon>
        <taxon>Viridiplantae</taxon>
        <taxon>Streptophyta</taxon>
        <taxon>Embryophyta</taxon>
        <taxon>Tracheophyta</taxon>
        <taxon>Spermatophyta</taxon>
        <taxon>Magnoliopsida</taxon>
        <taxon>eudicotyledons</taxon>
        <taxon>Gunneridae</taxon>
        <taxon>Pentapetalae</taxon>
        <taxon>rosids</taxon>
        <taxon>malvids</taxon>
        <taxon>Sapindales</taxon>
        <taxon>Rutaceae</taxon>
        <taxon>Aurantioideae</taxon>
        <taxon>Citrus</taxon>
    </lineage>
</organism>
<keyword evidence="2" id="KW-1185">Reference proteome</keyword>
<sequence length="1158" mass="130205">MSLISGVISRKVLPACGRLCFFCPAMRARSRQPVKRYKKLISDIFPRNQDEGPNDRKIGKLCEYANKNPLRIPKITTSLEQRCYKELRNENFQSAKIVMCIYRKLLISCKEQMPLFASSLLTIIHTLLDQTRQDEIQIIGCMTLFDFVNNQKDGTYMFNLECFIPKLCQLSQEVGENERARSIRSAGLQALSSMVRFMGEHSHISVEFDNEKTMVQRWYGTTVAPSRWIPLDPMAGCNGDTVSPLHRSRTLYSILICLSYMYHLMVVSVVLENYGGPRRNSENSGQNQSRWVEEVRKKEGHVSPLPDVSIRVPSWRLMVNEKGEINVPIQDAEDPCFWSRVCLHNMAKLAKEATTIRRVLESLFRYFDNANLWSLDTGLAFLVLKDMQVLMDNTGQNTHFLLSILIKHLDHKNVLKKPNMQLEIVDVTTSLIEHTKVEPSVAIIGAVTDVMRHLRKSIHCSLDDANLGADVIKFNRNFRESVDKCLVQLSYKVGDAGPILDVMAGMLENISTITVIARTTIVTVYRAAQVLLFYKFFRASNNSSFFQAFPEALFYQLLPAMVHPDRETRVGAHQIFSVVLVPSSVCPNPSTNSAESRKAGDLPRALSRTVSVFSSSAALFDKLRRDKTMSRDYTHQDNRDNIASEGQPRNSGNGGLNRLKSSYSRAYSRKASPASAMTDGNSMSDFKTEPMDLGQLEIQLALAKAAASCCWYSVPEVLWKMNVMIAANSLRLSSRQITLLLSSIWAQSISPANMPENYEAIAHTYSLVLLFSRAKNSSNEVLIRSFQLSFSLRNISLNEGSPLPPSCRRSLFTLATSMILFSAKAFSIHSLVQPSKLLLTEKKVDPFLHLFEDKKLRAIHTGSDLPKIIFGSKEDDDLALKFLSEIENTDDQTRESLTSEILKSLENLPTIQLSSSELSSMKEQLLSEFLPDDLCPLGAQFMDNPNKIYLVDSKNSKSQKEIATLFTIDDDAFNDSYESQDKSNPELAKEIPCLLSVNQLLESVRKSLSWFIITILWKPGGVTPTLEVLETTHQVGRISVSTADMPYKEMAGHCEALLVGKQKKMSHLMSAQLRQESLINFSITNHENEVNEVLPSQVDAGSLMVGNPFTDERITPNSNKPPVGTVTTQCASEYQHHPQYFRLPASSPYDNFLKAAGC</sequence>
<reference evidence="2" key="1">
    <citation type="journal article" date="2023" name="Hortic. Res.">
        <title>A chromosome-level phased genome enabling allele-level studies in sweet orange: a case study on citrus Huanglongbing tolerance.</title>
        <authorList>
            <person name="Wu B."/>
            <person name="Yu Q."/>
            <person name="Deng Z."/>
            <person name="Duan Y."/>
            <person name="Luo F."/>
            <person name="Gmitter F. Jr."/>
        </authorList>
    </citation>
    <scope>NUCLEOTIDE SEQUENCE [LARGE SCALE GENOMIC DNA]</scope>
    <source>
        <strain evidence="2">cv. Valencia</strain>
    </source>
</reference>
<dbReference type="EMBL" id="CM039178">
    <property type="protein sequence ID" value="KAH9678979.1"/>
    <property type="molecule type" value="Genomic_DNA"/>
</dbReference>
<accession>A0ACB8HW41</accession>
<evidence type="ECO:0000313" key="2">
    <source>
        <dbReference type="Proteomes" id="UP000829398"/>
    </source>
</evidence>
<gene>
    <name evidence="1" type="ORF">KPL71_025927</name>
</gene>
<proteinExistence type="predicted"/>
<name>A0ACB8HW41_CITSI</name>
<evidence type="ECO:0000313" key="1">
    <source>
        <dbReference type="EMBL" id="KAH9678979.1"/>
    </source>
</evidence>
<comment type="caution">
    <text evidence="1">The sequence shown here is derived from an EMBL/GenBank/DDBJ whole genome shotgun (WGS) entry which is preliminary data.</text>
</comment>